<dbReference type="InterPro" id="IPR018060">
    <property type="entry name" value="HTH_AraC"/>
</dbReference>
<gene>
    <name evidence="6" type="ORF">GCM10011416_15730</name>
</gene>
<keyword evidence="1" id="KW-0805">Transcription regulation</keyword>
<evidence type="ECO:0000256" key="4">
    <source>
        <dbReference type="SAM" id="Phobius"/>
    </source>
</evidence>
<feature type="transmembrane region" description="Helical" evidence="4">
    <location>
        <begin position="149"/>
        <end position="169"/>
    </location>
</feature>
<dbReference type="PROSITE" id="PS01124">
    <property type="entry name" value="HTH_ARAC_FAMILY_2"/>
    <property type="match status" value="1"/>
</dbReference>
<dbReference type="AlphaFoldDB" id="A0A917HZJ1"/>
<reference evidence="6" key="1">
    <citation type="journal article" date="2014" name="Int. J. Syst. Evol. Microbiol.">
        <title>Complete genome sequence of Corynebacterium casei LMG S-19264T (=DSM 44701T), isolated from a smear-ripened cheese.</title>
        <authorList>
            <consortium name="US DOE Joint Genome Institute (JGI-PGF)"/>
            <person name="Walter F."/>
            <person name="Albersmeier A."/>
            <person name="Kalinowski J."/>
            <person name="Ruckert C."/>
        </authorList>
    </citation>
    <scope>NUCLEOTIDE SEQUENCE</scope>
    <source>
        <strain evidence="6">CGMCC 1.15763</strain>
    </source>
</reference>
<accession>A0A917HZJ1</accession>
<proteinExistence type="predicted"/>
<dbReference type="PANTHER" id="PTHR43280:SF29">
    <property type="entry name" value="ARAC-FAMILY TRANSCRIPTIONAL REGULATOR"/>
    <property type="match status" value="1"/>
</dbReference>
<comment type="caution">
    <text evidence="6">The sequence shown here is derived from an EMBL/GenBank/DDBJ whole genome shotgun (WGS) entry which is preliminary data.</text>
</comment>
<evidence type="ECO:0000259" key="5">
    <source>
        <dbReference type="PROSITE" id="PS01124"/>
    </source>
</evidence>
<dbReference type="Gene3D" id="1.10.10.60">
    <property type="entry name" value="Homeodomain-like"/>
    <property type="match status" value="2"/>
</dbReference>
<evidence type="ECO:0000313" key="6">
    <source>
        <dbReference type="EMBL" id="GGG98440.1"/>
    </source>
</evidence>
<dbReference type="PROSITE" id="PS00041">
    <property type="entry name" value="HTH_ARAC_FAMILY_1"/>
    <property type="match status" value="1"/>
</dbReference>
<keyword evidence="7" id="KW-1185">Reference proteome</keyword>
<evidence type="ECO:0000256" key="3">
    <source>
        <dbReference type="ARBA" id="ARBA00023163"/>
    </source>
</evidence>
<keyword evidence="4" id="KW-0812">Transmembrane</keyword>
<evidence type="ECO:0000256" key="1">
    <source>
        <dbReference type="ARBA" id="ARBA00023015"/>
    </source>
</evidence>
<dbReference type="PANTHER" id="PTHR43280">
    <property type="entry name" value="ARAC-FAMILY TRANSCRIPTIONAL REGULATOR"/>
    <property type="match status" value="1"/>
</dbReference>
<feature type="transmembrane region" description="Helical" evidence="4">
    <location>
        <begin position="22"/>
        <end position="42"/>
    </location>
</feature>
<dbReference type="PROSITE" id="PS51257">
    <property type="entry name" value="PROKAR_LIPOPROTEIN"/>
    <property type="match status" value="1"/>
</dbReference>
<reference evidence="6" key="2">
    <citation type="submission" date="2020-09" db="EMBL/GenBank/DDBJ databases">
        <authorList>
            <person name="Sun Q."/>
            <person name="Zhou Y."/>
        </authorList>
    </citation>
    <scope>NUCLEOTIDE SEQUENCE</scope>
    <source>
        <strain evidence="6">CGMCC 1.15763</strain>
    </source>
</reference>
<dbReference type="SUPFAM" id="SSF46689">
    <property type="entry name" value="Homeodomain-like"/>
    <property type="match status" value="1"/>
</dbReference>
<keyword evidence="2" id="KW-0238">DNA-binding</keyword>
<evidence type="ECO:0000313" key="7">
    <source>
        <dbReference type="Proteomes" id="UP000633278"/>
    </source>
</evidence>
<dbReference type="Pfam" id="PF12833">
    <property type="entry name" value="HTH_18"/>
    <property type="match status" value="1"/>
</dbReference>
<keyword evidence="4" id="KW-1133">Transmembrane helix</keyword>
<feature type="transmembrane region" description="Helical" evidence="4">
    <location>
        <begin position="125"/>
        <end position="143"/>
    </location>
</feature>
<feature type="domain" description="HTH araC/xylS-type" evidence="5">
    <location>
        <begin position="199"/>
        <end position="301"/>
    </location>
</feature>
<feature type="transmembrane region" description="Helical" evidence="4">
    <location>
        <begin position="89"/>
        <end position="113"/>
    </location>
</feature>
<dbReference type="InterPro" id="IPR009057">
    <property type="entry name" value="Homeodomain-like_sf"/>
</dbReference>
<name>A0A917HZJ1_9FLAO</name>
<keyword evidence="4" id="KW-0472">Membrane</keyword>
<sequence>MSIRIGKSVYSLATAREERDLFILQIGLSACFLIGVSVFYYLKASVENTKKIPVFWKVHIVFLVLFIFIVGLIKPYATHVVFWNTYFVPFIYTVWGVYLLSSILVLKTVFYNFFSKNNRCTTSELWLIAVLIANSLIFAAYIVGYFYLYLVGTITFSIVFYALLIFLLFKKNREDIFRDIPEKYQAKKIEKTEASQLGIQLNSVMTQKLFHKNSEVKIQHIAKELDISSHKLSQFLNDNLGKSFALFINEYRIEEAKTLIKEKDHFTLEAIGFESGFSSKSTFYATFKKLVGLTPAAYKKQAKQT</sequence>
<dbReference type="EMBL" id="BMJW01000002">
    <property type="protein sequence ID" value="GGG98440.1"/>
    <property type="molecule type" value="Genomic_DNA"/>
</dbReference>
<dbReference type="GO" id="GO:0043565">
    <property type="term" value="F:sequence-specific DNA binding"/>
    <property type="evidence" value="ECO:0007669"/>
    <property type="project" value="InterPro"/>
</dbReference>
<dbReference type="SMART" id="SM00342">
    <property type="entry name" value="HTH_ARAC"/>
    <property type="match status" value="1"/>
</dbReference>
<dbReference type="RefSeq" id="WP_188598773.1">
    <property type="nucleotide sequence ID" value="NZ_BMJW01000002.1"/>
</dbReference>
<dbReference type="Proteomes" id="UP000633278">
    <property type="component" value="Unassembled WGS sequence"/>
</dbReference>
<keyword evidence="3" id="KW-0804">Transcription</keyword>
<dbReference type="InterPro" id="IPR018062">
    <property type="entry name" value="HTH_AraC-typ_CS"/>
</dbReference>
<dbReference type="GO" id="GO:0003700">
    <property type="term" value="F:DNA-binding transcription factor activity"/>
    <property type="evidence" value="ECO:0007669"/>
    <property type="project" value="InterPro"/>
</dbReference>
<protein>
    <recommendedName>
        <fullName evidence="5">HTH araC/xylS-type domain-containing protein</fullName>
    </recommendedName>
</protein>
<feature type="transmembrane region" description="Helical" evidence="4">
    <location>
        <begin position="54"/>
        <end position="77"/>
    </location>
</feature>
<evidence type="ECO:0000256" key="2">
    <source>
        <dbReference type="ARBA" id="ARBA00023125"/>
    </source>
</evidence>
<organism evidence="6 7">
    <name type="scientific">Polaribacter pacificus</name>
    <dbReference type="NCBI Taxonomy" id="1775173"/>
    <lineage>
        <taxon>Bacteria</taxon>
        <taxon>Pseudomonadati</taxon>
        <taxon>Bacteroidota</taxon>
        <taxon>Flavobacteriia</taxon>
        <taxon>Flavobacteriales</taxon>
        <taxon>Flavobacteriaceae</taxon>
    </lineage>
</organism>